<dbReference type="AlphaFoldDB" id="A0A9P6PV86"/>
<evidence type="ECO:0000256" key="1">
    <source>
        <dbReference type="SAM" id="MobiDB-lite"/>
    </source>
</evidence>
<feature type="non-terminal residue" evidence="2">
    <location>
        <position position="168"/>
    </location>
</feature>
<organism evidence="2 3">
    <name type="scientific">Actinomortierella ambigua</name>
    <dbReference type="NCBI Taxonomy" id="1343610"/>
    <lineage>
        <taxon>Eukaryota</taxon>
        <taxon>Fungi</taxon>
        <taxon>Fungi incertae sedis</taxon>
        <taxon>Mucoromycota</taxon>
        <taxon>Mortierellomycotina</taxon>
        <taxon>Mortierellomycetes</taxon>
        <taxon>Mortierellales</taxon>
        <taxon>Mortierellaceae</taxon>
        <taxon>Actinomortierella</taxon>
    </lineage>
</organism>
<gene>
    <name evidence="2" type="ORF">DFQ27_007608</name>
</gene>
<protein>
    <recommendedName>
        <fullName evidence="4">Protein kinase domain-containing protein</fullName>
    </recommendedName>
</protein>
<dbReference type="Gene3D" id="3.30.200.20">
    <property type="entry name" value="Phosphorylase Kinase, domain 1"/>
    <property type="match status" value="1"/>
</dbReference>
<dbReference type="Proteomes" id="UP000807716">
    <property type="component" value="Unassembled WGS sequence"/>
</dbReference>
<evidence type="ECO:0000313" key="2">
    <source>
        <dbReference type="EMBL" id="KAG0253221.1"/>
    </source>
</evidence>
<reference evidence="2" key="1">
    <citation type="journal article" date="2020" name="Fungal Divers.">
        <title>Resolving the Mortierellaceae phylogeny through synthesis of multi-gene phylogenetics and phylogenomics.</title>
        <authorList>
            <person name="Vandepol N."/>
            <person name="Liber J."/>
            <person name="Desiro A."/>
            <person name="Na H."/>
            <person name="Kennedy M."/>
            <person name="Barry K."/>
            <person name="Grigoriev I.V."/>
            <person name="Miller A.N."/>
            <person name="O'Donnell K."/>
            <person name="Stajich J.E."/>
            <person name="Bonito G."/>
        </authorList>
    </citation>
    <scope>NUCLEOTIDE SEQUENCE</scope>
    <source>
        <strain evidence="2">BC1065</strain>
    </source>
</reference>
<feature type="region of interest" description="Disordered" evidence="1">
    <location>
        <begin position="148"/>
        <end position="168"/>
    </location>
</feature>
<evidence type="ECO:0008006" key="4">
    <source>
        <dbReference type="Google" id="ProtNLM"/>
    </source>
</evidence>
<feature type="compositionally biased region" description="Low complexity" evidence="1">
    <location>
        <begin position="105"/>
        <end position="117"/>
    </location>
</feature>
<dbReference type="OrthoDB" id="4062651at2759"/>
<evidence type="ECO:0000313" key="3">
    <source>
        <dbReference type="Proteomes" id="UP000807716"/>
    </source>
</evidence>
<accession>A0A9P6PV86</accession>
<keyword evidence="3" id="KW-1185">Reference proteome</keyword>
<feature type="region of interest" description="Disordered" evidence="1">
    <location>
        <begin position="96"/>
        <end position="117"/>
    </location>
</feature>
<name>A0A9P6PV86_9FUNG</name>
<comment type="caution">
    <text evidence="2">The sequence shown here is derived from an EMBL/GenBank/DDBJ whole genome shotgun (WGS) entry which is preliminary data.</text>
</comment>
<dbReference type="SUPFAM" id="SSF56112">
    <property type="entry name" value="Protein kinase-like (PK-like)"/>
    <property type="match status" value="1"/>
</dbReference>
<sequence length="168" mass="18118">MDPTSRFEILERLGYGSSGSIVYKARDLQEDKIIAIKKIPIGLLAAFPGEETTSEDVDYFVSWIVDHCIADEPAVIDPPIEEDNNNDDMFNGHPSHPTNNSGCKTPTSPTTTTTTTTTITTEGICGREGGANEDDGFDAALAETALRSMNGPDLDESPICIGQQQHQS</sequence>
<dbReference type="InterPro" id="IPR011009">
    <property type="entry name" value="Kinase-like_dom_sf"/>
</dbReference>
<dbReference type="EMBL" id="JAAAJB010000600">
    <property type="protein sequence ID" value="KAG0253221.1"/>
    <property type="molecule type" value="Genomic_DNA"/>
</dbReference>
<proteinExistence type="predicted"/>